<reference evidence="3 4" key="1">
    <citation type="submission" date="2018-08" db="EMBL/GenBank/DDBJ databases">
        <title>A genome reference for cultivated species of the human gut microbiota.</title>
        <authorList>
            <person name="Zou Y."/>
            <person name="Xue W."/>
            <person name="Luo G."/>
        </authorList>
    </citation>
    <scope>NUCLEOTIDE SEQUENCE [LARGE SCALE GENOMIC DNA]</scope>
    <source>
        <strain evidence="3 4">AF12-50</strain>
    </source>
</reference>
<protein>
    <submittedName>
        <fullName evidence="3">Uncharacterized protein</fullName>
    </submittedName>
</protein>
<organism evidence="3 4">
    <name type="scientific">Segatella copri</name>
    <dbReference type="NCBI Taxonomy" id="165179"/>
    <lineage>
        <taxon>Bacteria</taxon>
        <taxon>Pseudomonadati</taxon>
        <taxon>Bacteroidota</taxon>
        <taxon>Bacteroidia</taxon>
        <taxon>Bacteroidales</taxon>
        <taxon>Prevotellaceae</taxon>
        <taxon>Segatella</taxon>
    </lineage>
</organism>
<keyword evidence="2" id="KW-1133">Transmembrane helix</keyword>
<evidence type="ECO:0000313" key="3">
    <source>
        <dbReference type="EMBL" id="RGW43256.1"/>
    </source>
</evidence>
<accession>A0AA92TYE7</accession>
<sequence>MEVTITLIICLSVVFIITLGIVSCTLRDENFKVRFDDRNKRLSRIIQEQRDELIKYREAIKKNDANLERSLEVLASASDAVNSKISRLKDTEGLLSNFQVKLGDFNLGQDKSLKKTEEAIRSFSSYIKKINDDNVRLFQHFEERLVSRPSYLSPGEKKHFKEYMQSCARGYTFISNMPNKTDKDFVCVEDVDKALEFVGRDQWDLLYIKYPSEEVNIANGQNTERNQ</sequence>
<gene>
    <name evidence="3" type="ORF">DWV76_06010</name>
</gene>
<dbReference type="AlphaFoldDB" id="A0AA92TYE7"/>
<keyword evidence="1" id="KW-0175">Coiled coil</keyword>
<dbReference type="EMBL" id="QSAG01000008">
    <property type="protein sequence ID" value="RGW43256.1"/>
    <property type="molecule type" value="Genomic_DNA"/>
</dbReference>
<evidence type="ECO:0000256" key="1">
    <source>
        <dbReference type="SAM" id="Coils"/>
    </source>
</evidence>
<dbReference type="Proteomes" id="UP000283785">
    <property type="component" value="Unassembled WGS sequence"/>
</dbReference>
<keyword evidence="2" id="KW-0812">Transmembrane</keyword>
<evidence type="ECO:0000256" key="2">
    <source>
        <dbReference type="SAM" id="Phobius"/>
    </source>
</evidence>
<dbReference type="RefSeq" id="WP_118064363.1">
    <property type="nucleotide sequence ID" value="NZ_QSAG01000008.1"/>
</dbReference>
<name>A0AA92TYE7_9BACT</name>
<feature type="coiled-coil region" evidence="1">
    <location>
        <begin position="39"/>
        <end position="66"/>
    </location>
</feature>
<comment type="caution">
    <text evidence="3">The sequence shown here is derived from an EMBL/GenBank/DDBJ whole genome shotgun (WGS) entry which is preliminary data.</text>
</comment>
<evidence type="ECO:0000313" key="4">
    <source>
        <dbReference type="Proteomes" id="UP000283785"/>
    </source>
</evidence>
<feature type="transmembrane region" description="Helical" evidence="2">
    <location>
        <begin position="6"/>
        <end position="26"/>
    </location>
</feature>
<proteinExistence type="predicted"/>
<keyword evidence="2" id="KW-0472">Membrane</keyword>